<protein>
    <submittedName>
        <fullName evidence="7">Uncharacterized protein</fullName>
    </submittedName>
</protein>
<organism evidence="7 8">
    <name type="scientific">Tuber borchii</name>
    <name type="common">White truffle</name>
    <dbReference type="NCBI Taxonomy" id="42251"/>
    <lineage>
        <taxon>Eukaryota</taxon>
        <taxon>Fungi</taxon>
        <taxon>Dikarya</taxon>
        <taxon>Ascomycota</taxon>
        <taxon>Pezizomycotina</taxon>
        <taxon>Pezizomycetes</taxon>
        <taxon>Pezizales</taxon>
        <taxon>Tuberaceae</taxon>
        <taxon>Tuber</taxon>
    </lineage>
</organism>
<keyword evidence="3" id="KW-1133">Transmembrane helix</keyword>
<evidence type="ECO:0000313" key="7">
    <source>
        <dbReference type="EMBL" id="PUU82943.1"/>
    </source>
</evidence>
<evidence type="ECO:0000256" key="5">
    <source>
        <dbReference type="SAM" id="Coils"/>
    </source>
</evidence>
<comment type="subcellular location">
    <subcellularLocation>
        <location evidence="1">Membrane</location>
        <topology evidence="1">Multi-pass membrane protein</topology>
    </subcellularLocation>
</comment>
<evidence type="ECO:0000313" key="8">
    <source>
        <dbReference type="Proteomes" id="UP000244722"/>
    </source>
</evidence>
<reference evidence="7 8" key="1">
    <citation type="submission" date="2017-04" db="EMBL/GenBank/DDBJ databases">
        <title>Draft genome sequence of Tuber borchii Vittad., a whitish edible truffle.</title>
        <authorList>
            <consortium name="DOE Joint Genome Institute"/>
            <person name="Murat C."/>
            <person name="Kuo A."/>
            <person name="Barry K.W."/>
            <person name="Clum A."/>
            <person name="Dockter R.B."/>
            <person name="Fauchery L."/>
            <person name="Iotti M."/>
            <person name="Kohler A."/>
            <person name="Labutti K."/>
            <person name="Lindquist E.A."/>
            <person name="Lipzen A."/>
            <person name="Ohm R.A."/>
            <person name="Wang M."/>
            <person name="Grigoriev I.V."/>
            <person name="Zambonelli A."/>
            <person name="Martin F.M."/>
        </authorList>
    </citation>
    <scope>NUCLEOTIDE SEQUENCE [LARGE SCALE GENOMIC DNA]</scope>
    <source>
        <strain evidence="7 8">Tbo3840</strain>
    </source>
</reference>
<keyword evidence="4" id="KW-0472">Membrane</keyword>
<evidence type="ECO:0000256" key="3">
    <source>
        <dbReference type="ARBA" id="ARBA00022989"/>
    </source>
</evidence>
<dbReference type="OrthoDB" id="426293at2759"/>
<dbReference type="EMBL" id="NESQ01000019">
    <property type="protein sequence ID" value="PUU82943.1"/>
    <property type="molecule type" value="Genomic_DNA"/>
</dbReference>
<gene>
    <name evidence="7" type="ORF">B9Z19DRAFT_1073806</name>
</gene>
<dbReference type="Pfam" id="PF01544">
    <property type="entry name" value="CorA"/>
    <property type="match status" value="1"/>
</dbReference>
<feature type="compositionally biased region" description="Polar residues" evidence="6">
    <location>
        <begin position="7"/>
        <end position="21"/>
    </location>
</feature>
<accession>A0A2T7A5C5</accession>
<dbReference type="Proteomes" id="UP000244722">
    <property type="component" value="Unassembled WGS sequence"/>
</dbReference>
<dbReference type="STRING" id="42251.A0A2T7A5C5"/>
<feature type="region of interest" description="Disordered" evidence="6">
    <location>
        <begin position="1"/>
        <end position="36"/>
    </location>
</feature>
<keyword evidence="5" id="KW-0175">Coiled coil</keyword>
<name>A0A2T7A5C5_TUBBO</name>
<keyword evidence="8" id="KW-1185">Reference proteome</keyword>
<dbReference type="GO" id="GO:0046873">
    <property type="term" value="F:metal ion transmembrane transporter activity"/>
    <property type="evidence" value="ECO:0007669"/>
    <property type="project" value="InterPro"/>
</dbReference>
<sequence>MTDDSTSRNSATLLVPPQTSKPVPGSVDQSSQLSQLSPVLSQDHLQGWETIGEQQDFYNEQDCLRPHHNLASEKLKTRKEDDVVIFDYSLDPGYGRCVDGNPLVEAGGPSSRHSGTDDSRFFRVSKKEFIGSSQFDQTINPTKESWPILSRGPRLAIMDFPQCYDTYDDSLLNSMAEKLGLQQEGETAFMEAYSQRVRALPGHRRFRTGVSLRAPFKKPSELPKLGSSEDRFILFVSFPYFGRSSEEVTLDQERESLKLLDFRLLGVDASDRRVKVSEEERADIGEILVHQARYMIFDNYTMATFRSKEDSSRDQVPLHRFQERVGAFRAVIQMIANRTGLELWTLRKLQASLHKLEEDIDEMILDSKTYEDNQGMAGIPDDAPAQLRPWLEMVHSKEELLKWDRVYERVRQNTVRKRKQGRIRDLHIFLNRLSATFLATISVAEQQVAVLQDLHGLFSTSYRTKTKDGEKEYPLWQNPLLKNIFPIPIISQNPEQEWQNTLDIIGQVVRERKSFIKKIKVLVQSMEVRREILSGFLKSDAAKAAPSEKTAQEAADAMTRAEGAMRETQEILQQQAQQTNTLSIFTVVTTAFLPLSFLTSYFGMNNIKNSPPIPYPDWNFGRSQGQYVPG</sequence>
<dbReference type="InterPro" id="IPR002523">
    <property type="entry name" value="MgTranspt_CorA/ZnTranspt_ZntB"/>
</dbReference>
<dbReference type="Gene3D" id="1.20.58.340">
    <property type="entry name" value="Magnesium transport protein CorA, transmembrane region"/>
    <property type="match status" value="1"/>
</dbReference>
<keyword evidence="2" id="KW-0812">Transmembrane</keyword>
<feature type="compositionally biased region" description="Low complexity" evidence="6">
    <location>
        <begin position="26"/>
        <end position="36"/>
    </location>
</feature>
<evidence type="ECO:0000256" key="2">
    <source>
        <dbReference type="ARBA" id="ARBA00022692"/>
    </source>
</evidence>
<evidence type="ECO:0000256" key="6">
    <source>
        <dbReference type="SAM" id="MobiDB-lite"/>
    </source>
</evidence>
<evidence type="ECO:0000256" key="1">
    <source>
        <dbReference type="ARBA" id="ARBA00004141"/>
    </source>
</evidence>
<dbReference type="InterPro" id="IPR045863">
    <property type="entry name" value="CorA_TM1_TM2"/>
</dbReference>
<dbReference type="GO" id="GO:0016020">
    <property type="term" value="C:membrane"/>
    <property type="evidence" value="ECO:0007669"/>
    <property type="project" value="UniProtKB-SubCell"/>
</dbReference>
<evidence type="ECO:0000256" key="4">
    <source>
        <dbReference type="ARBA" id="ARBA00023136"/>
    </source>
</evidence>
<dbReference type="SUPFAM" id="SSF144083">
    <property type="entry name" value="Magnesium transport protein CorA, transmembrane region"/>
    <property type="match status" value="1"/>
</dbReference>
<feature type="coiled-coil region" evidence="5">
    <location>
        <begin position="346"/>
        <end position="373"/>
    </location>
</feature>
<comment type="caution">
    <text evidence="7">The sequence shown here is derived from an EMBL/GenBank/DDBJ whole genome shotgun (WGS) entry which is preliminary data.</text>
</comment>
<proteinExistence type="predicted"/>
<dbReference type="AlphaFoldDB" id="A0A2T7A5C5"/>